<evidence type="ECO:0000256" key="1">
    <source>
        <dbReference type="SAM" id="SignalP"/>
    </source>
</evidence>
<gene>
    <name evidence="2" type="ORF">DES37_104143</name>
</gene>
<name>A0A317Q4K3_9ENTR</name>
<dbReference type="AlphaFoldDB" id="A0A317Q4K3"/>
<dbReference type="Proteomes" id="UP000246744">
    <property type="component" value="Unassembled WGS sequence"/>
</dbReference>
<reference evidence="2 3" key="1">
    <citation type="submission" date="2018-05" db="EMBL/GenBank/DDBJ databases">
        <title>Genomic Encyclopedia of Type Strains, Phase IV (KMG-IV): sequencing the most valuable type-strain genomes for metagenomic binning, comparative biology and taxonomic classification.</title>
        <authorList>
            <person name="Goeker M."/>
        </authorList>
    </citation>
    <scope>NUCLEOTIDE SEQUENCE [LARGE SCALE GENOMIC DNA]</scope>
    <source>
        <strain evidence="2 3">DSM 19579</strain>
    </source>
</reference>
<keyword evidence="1" id="KW-0732">Signal</keyword>
<proteinExistence type="predicted"/>
<comment type="caution">
    <text evidence="2">The sequence shown here is derived from an EMBL/GenBank/DDBJ whole genome shotgun (WGS) entry which is preliminary data.</text>
</comment>
<feature type="chain" id="PRO_5016362735" evidence="1">
    <location>
        <begin position="22"/>
        <end position="203"/>
    </location>
</feature>
<dbReference type="PROSITE" id="PS51257">
    <property type="entry name" value="PROKAR_LIPOPROTEIN"/>
    <property type="match status" value="1"/>
</dbReference>
<dbReference type="RefSeq" id="WP_110025410.1">
    <property type="nucleotide sequence ID" value="NZ_QGTS01000004.1"/>
</dbReference>
<dbReference type="EMBL" id="QGTS01000004">
    <property type="protein sequence ID" value="PWW10045.1"/>
    <property type="molecule type" value="Genomic_DNA"/>
</dbReference>
<accession>A0A317Q4K3</accession>
<keyword evidence="3" id="KW-1185">Reference proteome</keyword>
<organism evidence="2 3">
    <name type="scientific">Mangrovibacter plantisponsor</name>
    <dbReference type="NCBI Taxonomy" id="451513"/>
    <lineage>
        <taxon>Bacteria</taxon>
        <taxon>Pseudomonadati</taxon>
        <taxon>Pseudomonadota</taxon>
        <taxon>Gammaproteobacteria</taxon>
        <taxon>Enterobacterales</taxon>
        <taxon>Enterobacteriaceae</taxon>
        <taxon>Mangrovibacter</taxon>
    </lineage>
</organism>
<evidence type="ECO:0000313" key="3">
    <source>
        <dbReference type="Proteomes" id="UP000246744"/>
    </source>
</evidence>
<dbReference type="OrthoDB" id="7064603at2"/>
<sequence>MKYRIALALAIAIAVVGSACADTLPGSLLHCDSRFFSELYNQRISLNHAAPLKTDNAHHAWFISEPGNQVVWFSQPIKSGVLSVSGYWQDKSNLDEMGEYYFWGVLLDDSPEAVMASLAKVNWHKSGGNGEYFANPMIKQAGSNSEWQVNTGSASGIAPAKGSVEKLVLLDTWQGKTRLLCSVQGSVTAEDILPVRPDLEENK</sequence>
<evidence type="ECO:0000313" key="2">
    <source>
        <dbReference type="EMBL" id="PWW10045.1"/>
    </source>
</evidence>
<feature type="signal peptide" evidence="1">
    <location>
        <begin position="1"/>
        <end position="21"/>
    </location>
</feature>
<protein>
    <submittedName>
        <fullName evidence="2">Uncharacterized protein</fullName>
    </submittedName>
</protein>